<dbReference type="Proteomes" id="UP000297703">
    <property type="component" value="Unassembled WGS sequence"/>
</dbReference>
<feature type="domain" description="PDZ" evidence="2">
    <location>
        <begin position="1229"/>
        <end position="1299"/>
    </location>
</feature>
<feature type="region of interest" description="Disordered" evidence="1">
    <location>
        <begin position="591"/>
        <end position="617"/>
    </location>
</feature>
<feature type="region of interest" description="Disordered" evidence="1">
    <location>
        <begin position="375"/>
        <end position="455"/>
    </location>
</feature>
<dbReference type="InterPro" id="IPR032756">
    <property type="entry name" value="DUF4685"/>
</dbReference>
<keyword evidence="3" id="KW-0675">Receptor</keyword>
<feature type="compositionally biased region" description="Polar residues" evidence="1">
    <location>
        <begin position="591"/>
        <end position="605"/>
    </location>
</feature>
<feature type="region of interest" description="Disordered" evidence="1">
    <location>
        <begin position="1"/>
        <end position="104"/>
    </location>
</feature>
<feature type="compositionally biased region" description="Low complexity" evidence="1">
    <location>
        <begin position="425"/>
        <end position="439"/>
    </location>
</feature>
<dbReference type="PANTHER" id="PTHR14102:SF12">
    <property type="entry name" value="CDNA SEQUENCE BC034090"/>
    <property type="match status" value="1"/>
</dbReference>
<feature type="region of interest" description="Disordered" evidence="1">
    <location>
        <begin position="1044"/>
        <end position="1085"/>
    </location>
</feature>
<feature type="compositionally biased region" description="Polar residues" evidence="1">
    <location>
        <begin position="830"/>
        <end position="849"/>
    </location>
</feature>
<dbReference type="GO" id="GO:0007098">
    <property type="term" value="P:centrosome cycle"/>
    <property type="evidence" value="ECO:0007669"/>
    <property type="project" value="TreeGrafter"/>
</dbReference>
<dbReference type="PANTHER" id="PTHR14102">
    <property type="entry name" value="PAR-6-RELATED"/>
    <property type="match status" value="1"/>
</dbReference>
<dbReference type="SUPFAM" id="SSF50156">
    <property type="entry name" value="PDZ domain-like"/>
    <property type="match status" value="1"/>
</dbReference>
<feature type="compositionally biased region" description="Basic residues" evidence="1">
    <location>
        <begin position="89"/>
        <end position="98"/>
    </location>
</feature>
<name>A0A4D9DVQ9_9SAUR</name>
<dbReference type="InterPro" id="IPR001478">
    <property type="entry name" value="PDZ"/>
</dbReference>
<feature type="region of interest" description="Disordered" evidence="1">
    <location>
        <begin position="509"/>
        <end position="540"/>
    </location>
</feature>
<feature type="region of interest" description="Disordered" evidence="1">
    <location>
        <begin position="649"/>
        <end position="725"/>
    </location>
</feature>
<dbReference type="GO" id="GO:0060341">
    <property type="term" value="P:regulation of cellular localization"/>
    <property type="evidence" value="ECO:0007669"/>
    <property type="project" value="TreeGrafter"/>
</dbReference>
<accession>A0A4D9DVQ9</accession>
<feature type="compositionally biased region" description="Basic and acidic residues" evidence="1">
    <location>
        <begin position="694"/>
        <end position="711"/>
    </location>
</feature>
<dbReference type="PROSITE" id="PS50106">
    <property type="entry name" value="PDZ"/>
    <property type="match status" value="1"/>
</dbReference>
<dbReference type="GO" id="GO:0005938">
    <property type="term" value="C:cell cortex"/>
    <property type="evidence" value="ECO:0007669"/>
    <property type="project" value="TreeGrafter"/>
</dbReference>
<dbReference type="InterPro" id="IPR051741">
    <property type="entry name" value="PAR6_homolog"/>
</dbReference>
<dbReference type="GO" id="GO:0016324">
    <property type="term" value="C:apical plasma membrane"/>
    <property type="evidence" value="ECO:0007669"/>
    <property type="project" value="TreeGrafter"/>
</dbReference>
<dbReference type="OrthoDB" id="10058001at2759"/>
<sequence length="1317" mass="139490">MEGNSPTEKRRAVKGTKQHGRNASRSDLPAESAEPSTDQPVRVALEPAGLRGEPGRAARSILEGKVKALKEKRSTVKQGGAVSQERASLKKPKARKGKLAPGPVVVEGVPQDAVVEPRAQIRTYLTDVLLDSRDDVDFGQGGRGPVAADLYANNVEALKVHRTVGGGSALGCGSAEELWRLPSSGRSIQENADYCSENRAQRGSPNGFWGTSSTRNPPSSSQKSSLEDHGKPAPFGEELAQARDSESLPLAQKDDLCGGLAPSGRLWRAESWDSLGSAASAASRLSLAERVERNRAVLQEMLSLSRQNRSPLEPRHYAKEALMLAKDGAAQELLVNDLDWDSGVSLQDSEGYRAFVPTQELELSPRHEQAKQLLQRARMKARTSPLRASHDILPAVPQARRDAGGSTAPDLKKSYALRDGEAHTSGNLSDSSSGESSCGQPRKRGPSPSHVRFEDESLRDAEVRYLERLQLRQKRVLDSVLLTLGQSPLVSKPDLSDYINGDFHRKESGVSKACKEQQNRGQAAGTSAHLASRGRSEKAGPTALIAEGKCRACGSYLRGSAANQNMDLSADQTVKPLSEGHSVTQENKIISTGAESGEPSASQQEARGRTLGPRGSPLWILPSRQRVHTERIRETYIGDVTYIDDVDSALDSTDTSDSCRTDSEEAGPGSSHPQGYQDARGHWPGGHQAPRGTRAPEKDLRGRKAGQEECRVNGGSGGTRVSDNVLGTGKAVIGENVSEERNSSLKDTLVLKEGQVTKPTANGVEALSKGDQLPAAPRLAGKNSGRCDAVLGPVQRGHVHPPPPAQGQPSAPSIPGNRGTLESSAPAPQPANNFSQPRPATGISQQQAKQGAPCYNLLARVPAPPPTGKASSPVPYRKAVPTGSYRLTGHETGRLDQTSDLVTRPTSPPGKCGSVPEEQKSQHSPKVLSKGRLLALSTNNCNNTRAKRQHGGQAASAALSHGEWAVSVQKLPASLGESKGPSSAAAPSATPSAVSSVGITLSLAAEETEPTQSGQLPSGEAPVSGSQQAKPFVEGRTLDSFIAQDQPASRGESELCSEVGSKPLDAHPEPKKPLASAASRKGGGSSASGLKKFFCTLSQSTKQKLGRFRGYSMDQIPAEAPSLAPPPEAKADATDCSNLKKAPSLQSLRLVSPFCQLRKASSAQNLHSLLGKADRSSFYLEGKPGESKAADRKAGALPRRSLSVEDIGAPDLVRTVGRVVEVFPDGTSQLELQRPPQGTFGFRVSSGNGRPDTGIYVQEMADTSTAKLYAGLLGVGDEILEVNGAKVTGLGLAHISELLLWADTLSIRVLKQRPTKR</sequence>
<feature type="compositionally biased region" description="Polar residues" evidence="1">
    <location>
        <begin position="895"/>
        <end position="905"/>
    </location>
</feature>
<dbReference type="Pfam" id="PF00595">
    <property type="entry name" value="PDZ"/>
    <property type="match status" value="1"/>
</dbReference>
<proteinExistence type="predicted"/>
<gene>
    <name evidence="3" type="ORF">DR999_PMT15702</name>
</gene>
<dbReference type="EMBL" id="QXTE01000202">
    <property type="protein sequence ID" value="TFK02031.1"/>
    <property type="molecule type" value="Genomic_DNA"/>
</dbReference>
<feature type="compositionally biased region" description="Basic and acidic residues" evidence="1">
    <location>
        <begin position="62"/>
        <end position="74"/>
    </location>
</feature>
<evidence type="ECO:0000313" key="4">
    <source>
        <dbReference type="Proteomes" id="UP000297703"/>
    </source>
</evidence>
<organism evidence="3 4">
    <name type="scientific">Platysternon megacephalum</name>
    <name type="common">big-headed turtle</name>
    <dbReference type="NCBI Taxonomy" id="55544"/>
    <lineage>
        <taxon>Eukaryota</taxon>
        <taxon>Metazoa</taxon>
        <taxon>Chordata</taxon>
        <taxon>Craniata</taxon>
        <taxon>Vertebrata</taxon>
        <taxon>Euteleostomi</taxon>
        <taxon>Archelosauria</taxon>
        <taxon>Testudinata</taxon>
        <taxon>Testudines</taxon>
        <taxon>Cryptodira</taxon>
        <taxon>Durocryptodira</taxon>
        <taxon>Testudinoidea</taxon>
        <taxon>Platysternidae</taxon>
        <taxon>Platysternon</taxon>
    </lineage>
</organism>
<dbReference type="Pfam" id="PF15737">
    <property type="entry name" value="DUF4685"/>
    <property type="match status" value="1"/>
</dbReference>
<dbReference type="InterPro" id="IPR036034">
    <property type="entry name" value="PDZ_sf"/>
</dbReference>
<dbReference type="SMART" id="SM00228">
    <property type="entry name" value="PDZ"/>
    <property type="match status" value="1"/>
</dbReference>
<dbReference type="GO" id="GO:0007163">
    <property type="term" value="P:establishment or maintenance of cell polarity"/>
    <property type="evidence" value="ECO:0007669"/>
    <property type="project" value="TreeGrafter"/>
</dbReference>
<dbReference type="Gene3D" id="2.30.42.10">
    <property type="match status" value="1"/>
</dbReference>
<feature type="region of interest" description="Disordered" evidence="1">
    <location>
        <begin position="761"/>
        <end position="931"/>
    </location>
</feature>
<evidence type="ECO:0000256" key="1">
    <source>
        <dbReference type="SAM" id="MobiDB-lite"/>
    </source>
</evidence>
<keyword evidence="4" id="KW-1185">Reference proteome</keyword>
<reference evidence="3 4" key="1">
    <citation type="submission" date="2019-04" db="EMBL/GenBank/DDBJ databases">
        <title>Draft genome of the big-headed turtle Platysternon megacephalum.</title>
        <authorList>
            <person name="Gong S."/>
        </authorList>
    </citation>
    <scope>NUCLEOTIDE SEQUENCE [LARGE SCALE GENOMIC DNA]</scope>
    <source>
        <strain evidence="3">DO16091913</strain>
        <tissue evidence="3">Muscle</tissue>
    </source>
</reference>
<dbReference type="STRING" id="55544.A0A4D9DVQ9"/>
<feature type="compositionally biased region" description="Basic residues" evidence="1">
    <location>
        <begin position="11"/>
        <end position="22"/>
    </location>
</feature>
<protein>
    <submittedName>
        <fullName evidence="3">Tyrosine-protein phosphatase non-receptor type 7</fullName>
    </submittedName>
</protein>
<dbReference type="GO" id="GO:0005634">
    <property type="term" value="C:nucleus"/>
    <property type="evidence" value="ECO:0007669"/>
    <property type="project" value="TreeGrafter"/>
</dbReference>
<feature type="compositionally biased region" description="Basic and acidic residues" evidence="1">
    <location>
        <begin position="509"/>
        <end position="518"/>
    </location>
</feature>
<feature type="compositionally biased region" description="Basic and acidic residues" evidence="1">
    <location>
        <begin position="410"/>
        <end position="422"/>
    </location>
</feature>
<evidence type="ECO:0000313" key="3">
    <source>
        <dbReference type="EMBL" id="TFK02031.1"/>
    </source>
</evidence>
<comment type="caution">
    <text evidence="3">The sequence shown here is derived from an EMBL/GenBank/DDBJ whole genome shotgun (WGS) entry which is preliminary data.</text>
</comment>
<dbReference type="FunFam" id="2.30.42.10:FF:000215">
    <property type="entry name" value="uncharacterized protein KIAA1614 homolog"/>
    <property type="match status" value="1"/>
</dbReference>
<feature type="compositionally biased region" description="Polar residues" evidence="1">
    <location>
        <begin position="201"/>
        <end position="224"/>
    </location>
</feature>
<reference evidence="3 4" key="2">
    <citation type="submission" date="2019-04" db="EMBL/GenBank/DDBJ databases">
        <title>The genome sequence of big-headed turtle.</title>
        <authorList>
            <person name="Gong S."/>
        </authorList>
    </citation>
    <scope>NUCLEOTIDE SEQUENCE [LARGE SCALE GENOMIC DNA]</scope>
    <source>
        <strain evidence="3">DO16091913</strain>
        <tissue evidence="3">Muscle</tissue>
    </source>
</reference>
<feature type="region of interest" description="Disordered" evidence="1">
    <location>
        <begin position="1006"/>
        <end position="1030"/>
    </location>
</feature>
<evidence type="ECO:0000259" key="2">
    <source>
        <dbReference type="PROSITE" id="PS50106"/>
    </source>
</evidence>
<feature type="region of interest" description="Disordered" evidence="1">
    <location>
        <begin position="199"/>
        <end position="235"/>
    </location>
</feature>